<evidence type="ECO:0000256" key="4">
    <source>
        <dbReference type="ARBA" id="ARBA00022475"/>
    </source>
</evidence>
<keyword evidence="7 9" id="KW-0472">Membrane</keyword>
<evidence type="ECO:0000313" key="11">
    <source>
        <dbReference type="Proteomes" id="UP001497392"/>
    </source>
</evidence>
<feature type="transmembrane region" description="Helical" evidence="9">
    <location>
        <begin position="313"/>
        <end position="338"/>
    </location>
</feature>
<evidence type="ECO:0000313" key="10">
    <source>
        <dbReference type="EMBL" id="CAL5219004.1"/>
    </source>
</evidence>
<reference evidence="10 11" key="1">
    <citation type="submission" date="2024-06" db="EMBL/GenBank/DDBJ databases">
        <authorList>
            <person name="Kraege A."/>
            <person name="Thomma B."/>
        </authorList>
    </citation>
    <scope>NUCLEOTIDE SEQUENCE [LARGE SCALE GENOMIC DNA]</scope>
</reference>
<comment type="similarity">
    <text evidence="2">Belongs to the tellurite-resistance/dicarboxylate transporter (TDT) family.</text>
</comment>
<dbReference type="PANTHER" id="PTHR31686">
    <property type="match status" value="1"/>
</dbReference>
<dbReference type="InterPro" id="IPR051629">
    <property type="entry name" value="Sulfite_efflux_TDT"/>
</dbReference>
<evidence type="ECO:0000256" key="1">
    <source>
        <dbReference type="ARBA" id="ARBA00004651"/>
    </source>
</evidence>
<accession>A0ABP1FKG2</accession>
<feature type="transmembrane region" description="Helical" evidence="9">
    <location>
        <begin position="173"/>
        <end position="195"/>
    </location>
</feature>
<dbReference type="InterPro" id="IPR038665">
    <property type="entry name" value="Voltage-dep_anion_channel_sf"/>
</dbReference>
<feature type="transmembrane region" description="Helical" evidence="9">
    <location>
        <begin position="359"/>
        <end position="377"/>
    </location>
</feature>
<feature type="transmembrane region" description="Helical" evidence="9">
    <location>
        <begin position="61"/>
        <end position="87"/>
    </location>
</feature>
<feature type="transmembrane region" description="Helical" evidence="9">
    <location>
        <begin position="383"/>
        <end position="405"/>
    </location>
</feature>
<keyword evidence="4" id="KW-1003">Cell membrane</keyword>
<keyword evidence="6 9" id="KW-1133">Transmembrane helix</keyword>
<feature type="transmembrane region" description="Helical" evidence="9">
    <location>
        <begin position="236"/>
        <end position="262"/>
    </location>
</feature>
<evidence type="ECO:0000256" key="2">
    <source>
        <dbReference type="ARBA" id="ARBA00008566"/>
    </source>
</evidence>
<dbReference type="PANTHER" id="PTHR31686:SF3">
    <property type="entry name" value="ACID TRANSPORT PROTEIN, PUTATIVE (AFU_ORTHOLOGUE AFUA_4G09410)-RELATED"/>
    <property type="match status" value="1"/>
</dbReference>
<protein>
    <submittedName>
        <fullName evidence="10">G759 protein</fullName>
    </submittedName>
</protein>
<sequence length="450" mass="48922">MDKERCHISAPVRTESHRSTRRSSLDAMEPDMLSPRLRNGFFAHAGVAEEARQGAVKRSRLGLLVLNFVPSWFSVNMGTGIISILLYTLPHQFRGLQEIAIAFYLLNLLLFLTFVGLSIARYTMHPWVVFRMLRHSTISMFLGCVPMALCTIINGTVLIAAPRYGTWVPVLVYILWWIDVALTVLSSFAIPLLMFHIHELALETMTAVWLLPVVPCVVASASGGLVATILAPSAAIGVILVSYMLWGVGMGLALVVLTLYFHRLAVHNLPTAEVIVSAFLPLGPLGQGAYAIMQLGKVGKQVFPAVQFAGEQIAGTDVFVMSVVIGCVMEGFGFWWLVHGISCVTIRFLSNGLTFNMGFWGFIFPLGVFTSATIALAEAIPSVLLSWVAVVFVVLLVLVWCAVVYGTVRNAINGMLFVAPCLNTGPTKEAQMNGNGGHVLINSPCAMLDP</sequence>
<feature type="transmembrane region" description="Helical" evidence="9">
    <location>
        <begin position="140"/>
        <end position="161"/>
    </location>
</feature>
<evidence type="ECO:0000256" key="5">
    <source>
        <dbReference type="ARBA" id="ARBA00022692"/>
    </source>
</evidence>
<dbReference type="Proteomes" id="UP001497392">
    <property type="component" value="Unassembled WGS sequence"/>
</dbReference>
<evidence type="ECO:0000256" key="7">
    <source>
        <dbReference type="ARBA" id="ARBA00023136"/>
    </source>
</evidence>
<keyword evidence="3" id="KW-0813">Transport</keyword>
<name>A0ABP1FKG2_9CHLO</name>
<comment type="caution">
    <text evidence="10">The sequence shown here is derived from an EMBL/GenBank/DDBJ whole genome shotgun (WGS) entry which is preliminary data.</text>
</comment>
<feature type="region of interest" description="Disordered" evidence="8">
    <location>
        <begin position="1"/>
        <end position="26"/>
    </location>
</feature>
<feature type="transmembrane region" description="Helical" evidence="9">
    <location>
        <begin position="99"/>
        <end position="120"/>
    </location>
</feature>
<keyword evidence="5 9" id="KW-0812">Transmembrane</keyword>
<evidence type="ECO:0000256" key="8">
    <source>
        <dbReference type="SAM" id="MobiDB-lite"/>
    </source>
</evidence>
<feature type="transmembrane region" description="Helical" evidence="9">
    <location>
        <begin position="274"/>
        <end position="293"/>
    </location>
</feature>
<dbReference type="InterPro" id="IPR004695">
    <property type="entry name" value="SLAC1/Mae1/Ssu1/TehA"/>
</dbReference>
<evidence type="ECO:0000256" key="9">
    <source>
        <dbReference type="SAM" id="Phobius"/>
    </source>
</evidence>
<dbReference type="EMBL" id="CAXHTA020000002">
    <property type="protein sequence ID" value="CAL5219004.1"/>
    <property type="molecule type" value="Genomic_DNA"/>
</dbReference>
<organism evidence="10 11">
    <name type="scientific">Coccomyxa viridis</name>
    <dbReference type="NCBI Taxonomy" id="1274662"/>
    <lineage>
        <taxon>Eukaryota</taxon>
        <taxon>Viridiplantae</taxon>
        <taxon>Chlorophyta</taxon>
        <taxon>core chlorophytes</taxon>
        <taxon>Trebouxiophyceae</taxon>
        <taxon>Trebouxiophyceae incertae sedis</taxon>
        <taxon>Coccomyxaceae</taxon>
        <taxon>Coccomyxa</taxon>
    </lineage>
</organism>
<feature type="transmembrane region" description="Helical" evidence="9">
    <location>
        <begin position="207"/>
        <end position="230"/>
    </location>
</feature>
<dbReference type="CDD" id="cd09318">
    <property type="entry name" value="TDT_SSU1"/>
    <property type="match status" value="1"/>
</dbReference>
<evidence type="ECO:0000256" key="3">
    <source>
        <dbReference type="ARBA" id="ARBA00022448"/>
    </source>
</evidence>
<keyword evidence="11" id="KW-1185">Reference proteome</keyword>
<dbReference type="Pfam" id="PF03595">
    <property type="entry name" value="SLAC1"/>
    <property type="match status" value="1"/>
</dbReference>
<comment type="subcellular location">
    <subcellularLocation>
        <location evidence="1">Cell membrane</location>
        <topology evidence="1">Multi-pass membrane protein</topology>
    </subcellularLocation>
</comment>
<gene>
    <name evidence="10" type="primary">g759</name>
    <name evidence="10" type="ORF">VP750_LOCUS663</name>
</gene>
<dbReference type="Gene3D" id="1.50.10.150">
    <property type="entry name" value="Voltage-dependent anion channel"/>
    <property type="match status" value="1"/>
</dbReference>
<proteinExistence type="inferred from homology"/>
<evidence type="ECO:0000256" key="6">
    <source>
        <dbReference type="ARBA" id="ARBA00022989"/>
    </source>
</evidence>